<dbReference type="CDD" id="cd04186">
    <property type="entry name" value="GT_2_like_c"/>
    <property type="match status" value="1"/>
</dbReference>
<dbReference type="InterPro" id="IPR029044">
    <property type="entry name" value="Nucleotide-diphossugar_trans"/>
</dbReference>
<gene>
    <name evidence="5" type="ORF">RFV38_11740</name>
</gene>
<organism evidence="5 6">
    <name type="scientific">Candidatus Cetobacterium colombiensis</name>
    <dbReference type="NCBI Taxonomy" id="3073100"/>
    <lineage>
        <taxon>Bacteria</taxon>
        <taxon>Fusobacteriati</taxon>
        <taxon>Fusobacteriota</taxon>
        <taxon>Fusobacteriia</taxon>
        <taxon>Fusobacteriales</taxon>
        <taxon>Fusobacteriaceae</taxon>
        <taxon>Cetobacterium</taxon>
    </lineage>
</organism>
<dbReference type="Proteomes" id="UP001279681">
    <property type="component" value="Unassembled WGS sequence"/>
</dbReference>
<evidence type="ECO:0000259" key="4">
    <source>
        <dbReference type="Pfam" id="PF00535"/>
    </source>
</evidence>
<evidence type="ECO:0000256" key="3">
    <source>
        <dbReference type="ARBA" id="ARBA00022679"/>
    </source>
</evidence>
<evidence type="ECO:0000313" key="5">
    <source>
        <dbReference type="EMBL" id="MDX8337154.1"/>
    </source>
</evidence>
<dbReference type="InterPro" id="IPR001173">
    <property type="entry name" value="Glyco_trans_2-like"/>
</dbReference>
<reference evidence="6" key="1">
    <citation type="submission" date="2023-07" db="EMBL/GenBank/DDBJ databases">
        <authorList>
            <person name="Colorado M.A."/>
            <person name="Villamil L.M."/>
            <person name="Melo J.F."/>
            <person name="Rodriguez J.A."/>
            <person name="Ruiz R.Y."/>
        </authorList>
    </citation>
    <scope>NUCLEOTIDE SEQUENCE [LARGE SCALE GENOMIC DNA]</scope>
    <source>
        <strain evidence="6">C33</strain>
    </source>
</reference>
<dbReference type="EMBL" id="JAVIKH010000021">
    <property type="protein sequence ID" value="MDX8337154.1"/>
    <property type="molecule type" value="Genomic_DNA"/>
</dbReference>
<dbReference type="GO" id="GO:0016757">
    <property type="term" value="F:glycosyltransferase activity"/>
    <property type="evidence" value="ECO:0007669"/>
    <property type="project" value="UniProtKB-KW"/>
</dbReference>
<proteinExistence type="inferred from homology"/>
<dbReference type="Gene3D" id="3.90.550.10">
    <property type="entry name" value="Spore Coat Polysaccharide Biosynthesis Protein SpsA, Chain A"/>
    <property type="match status" value="1"/>
</dbReference>
<evidence type="ECO:0000313" key="6">
    <source>
        <dbReference type="Proteomes" id="UP001279681"/>
    </source>
</evidence>
<feature type="domain" description="Glycosyltransferase 2-like" evidence="4">
    <location>
        <begin position="4"/>
        <end position="185"/>
    </location>
</feature>
<comment type="caution">
    <text evidence="5">The sequence shown here is derived from an EMBL/GenBank/DDBJ whole genome shotgun (WGS) entry which is preliminary data.</text>
</comment>
<name>A0ABU4WCA3_9FUSO</name>
<keyword evidence="6" id="KW-1185">Reference proteome</keyword>
<dbReference type="PANTHER" id="PTHR43179">
    <property type="entry name" value="RHAMNOSYLTRANSFERASE WBBL"/>
    <property type="match status" value="1"/>
</dbReference>
<comment type="similarity">
    <text evidence="1">Belongs to the glycosyltransferase 2 family.</text>
</comment>
<keyword evidence="3 5" id="KW-0808">Transferase</keyword>
<protein>
    <submittedName>
        <fullName evidence="5">Glycosyltransferase family 2 protein</fullName>
        <ecNumber evidence="5">2.4.-.-</ecNumber>
    </submittedName>
</protein>
<accession>A0ABU4WCA3</accession>
<dbReference type="RefSeq" id="WP_320314507.1">
    <property type="nucleotide sequence ID" value="NZ_JAVIKH010000021.1"/>
</dbReference>
<keyword evidence="2 5" id="KW-0328">Glycosyltransferase</keyword>
<dbReference type="SUPFAM" id="SSF53448">
    <property type="entry name" value="Nucleotide-diphospho-sugar transferases"/>
    <property type="match status" value="1"/>
</dbReference>
<dbReference type="Pfam" id="PF00535">
    <property type="entry name" value="Glycos_transf_2"/>
    <property type="match status" value="1"/>
</dbReference>
<evidence type="ECO:0000256" key="1">
    <source>
        <dbReference type="ARBA" id="ARBA00006739"/>
    </source>
</evidence>
<evidence type="ECO:0000256" key="2">
    <source>
        <dbReference type="ARBA" id="ARBA00022676"/>
    </source>
</evidence>
<dbReference type="EC" id="2.4.-.-" evidence="5"/>
<dbReference type="PANTHER" id="PTHR43179:SF12">
    <property type="entry name" value="GALACTOFURANOSYLTRANSFERASE GLFT2"/>
    <property type="match status" value="1"/>
</dbReference>
<sequence>MVAIILVNYGCFQDSLEAIESLKKQKTQHNYKIILVDNCSKDDSYEKLKKKYSSDKMVDIILSDKNGGFSYGNNFGIKYAIDKYNSQYFLLINNDTISSEDIIEKFMDYFLKNKEKKIGILTGKIYYFNEPTTFWYAGGILDKERAGGKHLGTNEIDNKQYDEEKEIDFATGCLMFFNKELLQEIGYLPEEYFMYFEDVDFSWATINKNRKIIYLPEIKIWHKVGKSSSLLQAKNSYKLFNRNRSILAKKYMNTFKFYKFKIFMYSRSSVKFILHLLKDREFVNTFEGL</sequence>